<dbReference type="EMBL" id="PVTX01000002">
    <property type="protein sequence ID" value="PRZ08668.1"/>
    <property type="molecule type" value="Genomic_DNA"/>
</dbReference>
<feature type="compositionally biased region" description="Pro residues" evidence="1">
    <location>
        <begin position="1"/>
        <end position="11"/>
    </location>
</feature>
<keyword evidence="2" id="KW-0812">Transmembrane</keyword>
<keyword evidence="2" id="KW-1133">Transmembrane helix</keyword>
<feature type="transmembrane region" description="Helical" evidence="2">
    <location>
        <begin position="88"/>
        <end position="109"/>
    </location>
</feature>
<keyword evidence="2" id="KW-0472">Membrane</keyword>
<feature type="region of interest" description="Disordered" evidence="1">
    <location>
        <begin position="1"/>
        <end position="66"/>
    </location>
</feature>
<feature type="transmembrane region" description="Helical" evidence="2">
    <location>
        <begin position="130"/>
        <end position="156"/>
    </location>
</feature>
<evidence type="ECO:0008006" key="5">
    <source>
        <dbReference type="Google" id="ProtNLM"/>
    </source>
</evidence>
<evidence type="ECO:0000313" key="3">
    <source>
        <dbReference type="EMBL" id="PRZ08668.1"/>
    </source>
</evidence>
<protein>
    <recommendedName>
        <fullName evidence="5">DUF4190 domain-containing protein</fullName>
    </recommendedName>
</protein>
<reference evidence="3 4" key="1">
    <citation type="submission" date="2018-03" db="EMBL/GenBank/DDBJ databases">
        <title>Comparative analysis of microorganisms from saline springs in Andes Mountain Range, Colombia.</title>
        <authorList>
            <person name="Rubin E."/>
        </authorList>
    </citation>
    <scope>NUCLEOTIDE SEQUENCE [LARGE SCALE GENOMIC DNA]</scope>
    <source>
        <strain evidence="3 4">CG 23</strain>
    </source>
</reference>
<feature type="compositionally biased region" description="Low complexity" evidence="1">
    <location>
        <begin position="35"/>
        <end position="66"/>
    </location>
</feature>
<comment type="caution">
    <text evidence="3">The sequence shown here is derived from an EMBL/GenBank/DDBJ whole genome shotgun (WGS) entry which is preliminary data.</text>
</comment>
<dbReference type="Proteomes" id="UP000239895">
    <property type="component" value="Unassembled WGS sequence"/>
</dbReference>
<evidence type="ECO:0000256" key="1">
    <source>
        <dbReference type="SAM" id="MobiDB-lite"/>
    </source>
</evidence>
<keyword evidence="4" id="KW-1185">Reference proteome</keyword>
<gene>
    <name evidence="3" type="ORF">BCL65_102210</name>
</gene>
<proteinExistence type="predicted"/>
<evidence type="ECO:0000313" key="4">
    <source>
        <dbReference type="Proteomes" id="UP000239895"/>
    </source>
</evidence>
<evidence type="ECO:0000256" key="2">
    <source>
        <dbReference type="SAM" id="Phobius"/>
    </source>
</evidence>
<name>A0ABX5EGP4_9MICO</name>
<sequence length="163" mass="17013">MTDPYQPPQPYSTPDSSGTPAGEPQGGTPHHDPSQPGTEQGYGQQPGYGQQQPYGQPGYPPEGYAAPGYPAGYQPAYAPDPPGKTMGIIGFVLAFVIAPAGIVVSAMALSESKKVGYDNALGKWGLWLSIIFTALGVLAVLAYVLFFVFFIGAMGLSAGSYSY</sequence>
<accession>A0ABX5EGP4</accession>
<organism evidence="3 4">
    <name type="scientific">Isoptericola halotolerans</name>
    <dbReference type="NCBI Taxonomy" id="300560"/>
    <lineage>
        <taxon>Bacteria</taxon>
        <taxon>Bacillati</taxon>
        <taxon>Actinomycetota</taxon>
        <taxon>Actinomycetes</taxon>
        <taxon>Micrococcales</taxon>
        <taxon>Promicromonosporaceae</taxon>
        <taxon>Isoptericola</taxon>
    </lineage>
</organism>
<dbReference type="RefSeq" id="WP_181340711.1">
    <property type="nucleotide sequence ID" value="NZ_PVTX01000002.1"/>
</dbReference>